<name>A0A4Q6I6Q1_9RICK</name>
<dbReference type="AlphaFoldDB" id="A0A4Q6I6Q1"/>
<dbReference type="InterPro" id="IPR021902">
    <property type="entry name" value="DUF3514"/>
</dbReference>
<sequence length="359" mass="40375">MSSATVTLFDKKPVVVLPSGSLKSFLAGKDKKTRKQRHNLRVAFNKELVVLRHMHLVYLRNICKSMFTVTAGRLYCSQYLVESLIVQQTGDPALFYFLIKASCILTCAQLCNNAAVWRSIFYNNYFLLDASSLDNVVIELIGCMQPGSATRLRVCVPVVYEKYMRSKPRILRDPQYFRRLLSLLCRLVNMRLCVSGISEQVLDFAIVNVSSMFGCMYLNYANVVGLPVETDIDEIISNIKSNNLKKGVLGRQCFLLFIQFSNIYGVVLNDTSTMQICGMDFPPILVQQCSEHFTSQVASAIASGSMGFHVVMQNISMRLCALVDRMSIAACEEEISAYAEIYDRMIKGSNVGEDKGQQR</sequence>
<accession>A0A4Q6I6Q1</accession>
<comment type="caution">
    <text evidence="1">The sequence shown here is derived from an EMBL/GenBank/DDBJ whole genome shotgun (WGS) entry which is preliminary data.</text>
</comment>
<keyword evidence="2" id="KW-1185">Reference proteome</keyword>
<gene>
    <name evidence="1" type="ORF">DRF75_05095</name>
</gene>
<protein>
    <submittedName>
        <fullName evidence="1">DUF3514 domain-containing protein</fullName>
    </submittedName>
</protein>
<dbReference type="Pfam" id="PF12027">
    <property type="entry name" value="DUF3514"/>
    <property type="match status" value="1"/>
</dbReference>
<reference evidence="1 2" key="1">
    <citation type="submission" date="2018-06" db="EMBL/GenBank/DDBJ databases">
        <title>Complete Genome Sequence of Ehrlichia minasensis Isolated From Cattle.</title>
        <authorList>
            <person name="Aguiar D.M."/>
            <person name="Araujo J.P.A.Jr."/>
            <person name="Nakazato L."/>
            <person name="Bard E."/>
            <person name="Cabezas-Cruz A."/>
        </authorList>
    </citation>
    <scope>NUCLEOTIDE SEQUENCE [LARGE SCALE GENOMIC DNA]</scope>
    <source>
        <strain evidence="1 2">B11</strain>
    </source>
</reference>
<evidence type="ECO:0000313" key="2">
    <source>
        <dbReference type="Proteomes" id="UP000293377"/>
    </source>
</evidence>
<dbReference type="Proteomes" id="UP000293377">
    <property type="component" value="Unassembled WGS sequence"/>
</dbReference>
<proteinExistence type="predicted"/>
<dbReference type="EMBL" id="QOHL01000054">
    <property type="protein sequence ID" value="RZB12259.1"/>
    <property type="molecule type" value="Genomic_DNA"/>
</dbReference>
<evidence type="ECO:0000313" key="1">
    <source>
        <dbReference type="EMBL" id="RZB12259.1"/>
    </source>
</evidence>
<organism evidence="1 2">
    <name type="scientific">Ehrlichia minasensis</name>
    <dbReference type="NCBI Taxonomy" id="1242993"/>
    <lineage>
        <taxon>Bacteria</taxon>
        <taxon>Pseudomonadati</taxon>
        <taxon>Pseudomonadota</taxon>
        <taxon>Alphaproteobacteria</taxon>
        <taxon>Rickettsiales</taxon>
        <taxon>Anaplasmataceae</taxon>
        <taxon>Ehrlichia</taxon>
    </lineage>
</organism>